<comment type="caution">
    <text evidence="16">The sequence shown here is derived from an EMBL/GenBank/DDBJ whole genome shotgun (WGS) entry which is preliminary data.</text>
</comment>
<dbReference type="InterPro" id="IPR050351">
    <property type="entry name" value="BphY/WalK/GraS-like"/>
</dbReference>
<feature type="region of interest" description="Disordered" evidence="12">
    <location>
        <begin position="418"/>
        <end position="441"/>
    </location>
</feature>
<dbReference type="PROSITE" id="PS50112">
    <property type="entry name" value="PAS"/>
    <property type="match status" value="1"/>
</dbReference>
<evidence type="ECO:0000313" key="17">
    <source>
        <dbReference type="Proteomes" id="UP000637720"/>
    </source>
</evidence>
<dbReference type="CDD" id="cd16922">
    <property type="entry name" value="HATPase_EvgS-ArcB-TorS-like"/>
    <property type="match status" value="1"/>
</dbReference>
<evidence type="ECO:0000256" key="3">
    <source>
        <dbReference type="ARBA" id="ARBA00012438"/>
    </source>
</evidence>
<dbReference type="InterPro" id="IPR013656">
    <property type="entry name" value="PAS_4"/>
</dbReference>
<feature type="compositionally biased region" description="Basic and acidic residues" evidence="12">
    <location>
        <begin position="429"/>
        <end position="441"/>
    </location>
</feature>
<evidence type="ECO:0000256" key="10">
    <source>
        <dbReference type="ARBA" id="ARBA00023012"/>
    </source>
</evidence>
<evidence type="ECO:0000259" key="14">
    <source>
        <dbReference type="PROSITE" id="PS50109"/>
    </source>
</evidence>
<evidence type="ECO:0000313" key="16">
    <source>
        <dbReference type="EMBL" id="GGJ93105.1"/>
    </source>
</evidence>
<keyword evidence="17" id="KW-1185">Reference proteome</keyword>
<evidence type="ECO:0000256" key="2">
    <source>
        <dbReference type="ARBA" id="ARBA00004651"/>
    </source>
</evidence>
<keyword evidence="6" id="KW-0808">Transferase</keyword>
<dbReference type="InterPro" id="IPR004358">
    <property type="entry name" value="Sig_transdc_His_kin-like_C"/>
</dbReference>
<feature type="domain" description="PAS" evidence="15">
    <location>
        <begin position="90"/>
        <end position="136"/>
    </location>
</feature>
<evidence type="ECO:0000256" key="12">
    <source>
        <dbReference type="SAM" id="MobiDB-lite"/>
    </source>
</evidence>
<dbReference type="NCBIfam" id="NF046044">
    <property type="entry name" value="PnpS"/>
    <property type="match status" value="1"/>
</dbReference>
<protein>
    <recommendedName>
        <fullName evidence="3">histidine kinase</fullName>
        <ecNumber evidence="3">2.7.13.3</ecNumber>
    </recommendedName>
</protein>
<keyword evidence="11 13" id="KW-0472">Membrane</keyword>
<feature type="domain" description="Histidine kinase" evidence="14">
    <location>
        <begin position="215"/>
        <end position="432"/>
    </location>
</feature>
<dbReference type="InterPro" id="IPR000014">
    <property type="entry name" value="PAS"/>
</dbReference>
<dbReference type="PANTHER" id="PTHR45453">
    <property type="entry name" value="PHOSPHATE REGULON SENSOR PROTEIN PHOR"/>
    <property type="match status" value="1"/>
</dbReference>
<dbReference type="InterPro" id="IPR036097">
    <property type="entry name" value="HisK_dim/P_sf"/>
</dbReference>
<evidence type="ECO:0000256" key="13">
    <source>
        <dbReference type="SAM" id="Phobius"/>
    </source>
</evidence>
<dbReference type="InterPro" id="IPR036890">
    <property type="entry name" value="HATPase_C_sf"/>
</dbReference>
<comment type="catalytic activity">
    <reaction evidence="1">
        <text>ATP + protein L-histidine = ADP + protein N-phospho-L-histidine.</text>
        <dbReference type="EC" id="2.7.13.3"/>
    </reaction>
</comment>
<dbReference type="Gene3D" id="1.10.287.130">
    <property type="match status" value="1"/>
</dbReference>
<evidence type="ECO:0000259" key="15">
    <source>
        <dbReference type="PROSITE" id="PS50112"/>
    </source>
</evidence>
<keyword evidence="8" id="KW-0418">Kinase</keyword>
<dbReference type="SMART" id="SM00387">
    <property type="entry name" value="HATPase_c"/>
    <property type="match status" value="1"/>
</dbReference>
<dbReference type="GO" id="GO:0005524">
    <property type="term" value="F:ATP binding"/>
    <property type="evidence" value="ECO:0007669"/>
    <property type="project" value="UniProtKB-KW"/>
</dbReference>
<keyword evidence="5" id="KW-0597">Phosphoprotein</keyword>
<keyword evidence="7" id="KW-0547">Nucleotide-binding</keyword>
<name>A0A8J3F8I6_9BACI</name>
<proteinExistence type="predicted"/>
<keyword evidence="13" id="KW-1133">Transmembrane helix</keyword>
<reference evidence="16" key="1">
    <citation type="journal article" date="2014" name="Int. J. Syst. Evol. Microbiol.">
        <title>Complete genome sequence of Corynebacterium casei LMG S-19264T (=DSM 44701T), isolated from a smear-ripened cheese.</title>
        <authorList>
            <consortium name="US DOE Joint Genome Institute (JGI-PGF)"/>
            <person name="Walter F."/>
            <person name="Albersmeier A."/>
            <person name="Kalinowski J."/>
            <person name="Ruckert C."/>
        </authorList>
    </citation>
    <scope>NUCLEOTIDE SEQUENCE</scope>
    <source>
        <strain evidence="16">JCM 14719</strain>
    </source>
</reference>
<dbReference type="Pfam" id="PF02518">
    <property type="entry name" value="HATPase_c"/>
    <property type="match status" value="1"/>
</dbReference>
<dbReference type="Pfam" id="PF08448">
    <property type="entry name" value="PAS_4"/>
    <property type="match status" value="1"/>
</dbReference>
<evidence type="ECO:0000256" key="9">
    <source>
        <dbReference type="ARBA" id="ARBA00022840"/>
    </source>
</evidence>
<keyword evidence="13" id="KW-0812">Transmembrane</keyword>
<dbReference type="Gene3D" id="3.30.450.20">
    <property type="entry name" value="PAS domain"/>
    <property type="match status" value="1"/>
</dbReference>
<dbReference type="SUPFAM" id="SSF55785">
    <property type="entry name" value="PYP-like sensor domain (PAS domain)"/>
    <property type="match status" value="1"/>
</dbReference>
<dbReference type="InterPro" id="IPR003661">
    <property type="entry name" value="HisK_dim/P_dom"/>
</dbReference>
<dbReference type="GO" id="GO:0004721">
    <property type="term" value="F:phosphoprotein phosphatase activity"/>
    <property type="evidence" value="ECO:0007669"/>
    <property type="project" value="TreeGrafter"/>
</dbReference>
<organism evidence="16 17">
    <name type="scientific">Calditerricola satsumensis</name>
    <dbReference type="NCBI Taxonomy" id="373054"/>
    <lineage>
        <taxon>Bacteria</taxon>
        <taxon>Bacillati</taxon>
        <taxon>Bacillota</taxon>
        <taxon>Bacilli</taxon>
        <taxon>Bacillales</taxon>
        <taxon>Bacillaceae</taxon>
        <taxon>Calditerricola</taxon>
    </lineage>
</organism>
<feature type="transmembrane region" description="Helical" evidence="13">
    <location>
        <begin position="12"/>
        <end position="31"/>
    </location>
</feature>
<dbReference type="InterPro" id="IPR035965">
    <property type="entry name" value="PAS-like_dom_sf"/>
</dbReference>
<dbReference type="Proteomes" id="UP000637720">
    <property type="component" value="Unassembled WGS sequence"/>
</dbReference>
<evidence type="ECO:0000256" key="6">
    <source>
        <dbReference type="ARBA" id="ARBA00022679"/>
    </source>
</evidence>
<dbReference type="RefSeq" id="WP_229725593.1">
    <property type="nucleotide sequence ID" value="NZ_BMOF01000003.1"/>
</dbReference>
<dbReference type="CDD" id="cd00082">
    <property type="entry name" value="HisKA"/>
    <property type="match status" value="1"/>
</dbReference>
<dbReference type="SUPFAM" id="SSF55874">
    <property type="entry name" value="ATPase domain of HSP90 chaperone/DNA topoisomerase II/histidine kinase"/>
    <property type="match status" value="1"/>
</dbReference>
<dbReference type="FunFam" id="1.10.287.130:FF:000008">
    <property type="entry name" value="Two-component sensor histidine kinase"/>
    <property type="match status" value="1"/>
</dbReference>
<dbReference type="PANTHER" id="PTHR45453:SF1">
    <property type="entry name" value="PHOSPHATE REGULON SENSOR PROTEIN PHOR"/>
    <property type="match status" value="1"/>
</dbReference>
<dbReference type="Pfam" id="PF00512">
    <property type="entry name" value="HisKA"/>
    <property type="match status" value="1"/>
</dbReference>
<dbReference type="NCBIfam" id="TIGR00229">
    <property type="entry name" value="sensory_box"/>
    <property type="match status" value="1"/>
</dbReference>
<dbReference type="SMART" id="SM00388">
    <property type="entry name" value="HisKA"/>
    <property type="match status" value="1"/>
</dbReference>
<accession>A0A8J3F8I6</accession>
<dbReference type="GO" id="GO:0005886">
    <property type="term" value="C:plasma membrane"/>
    <property type="evidence" value="ECO:0007669"/>
    <property type="project" value="UniProtKB-SubCell"/>
</dbReference>
<comment type="subcellular location">
    <subcellularLocation>
        <location evidence="2">Cell membrane</location>
        <topology evidence="2">Multi-pass membrane protein</topology>
    </subcellularLocation>
</comment>
<dbReference type="CDD" id="cd00130">
    <property type="entry name" value="PAS"/>
    <property type="match status" value="1"/>
</dbReference>
<keyword evidence="9" id="KW-0067">ATP-binding</keyword>
<feature type="transmembrane region" description="Helical" evidence="13">
    <location>
        <begin position="51"/>
        <end position="74"/>
    </location>
</feature>
<dbReference type="Gene3D" id="3.30.565.10">
    <property type="entry name" value="Histidine kinase-like ATPase, C-terminal domain"/>
    <property type="match status" value="1"/>
</dbReference>
<dbReference type="FunFam" id="3.30.565.10:FF:000006">
    <property type="entry name" value="Sensor histidine kinase WalK"/>
    <property type="match status" value="1"/>
</dbReference>
<dbReference type="EMBL" id="BMOF01000003">
    <property type="protein sequence ID" value="GGJ93105.1"/>
    <property type="molecule type" value="Genomic_DNA"/>
</dbReference>
<dbReference type="PROSITE" id="PS50109">
    <property type="entry name" value="HIS_KIN"/>
    <property type="match status" value="1"/>
</dbReference>
<dbReference type="GO" id="GO:0000155">
    <property type="term" value="F:phosphorelay sensor kinase activity"/>
    <property type="evidence" value="ECO:0007669"/>
    <property type="project" value="InterPro"/>
</dbReference>
<evidence type="ECO:0000256" key="7">
    <source>
        <dbReference type="ARBA" id="ARBA00022741"/>
    </source>
</evidence>
<sequence length="441" mass="48775">MTPQPGRGQVFRTALGSSALFAAGFFAAWVVKDMGLAAGARFPVRDDGLGPGAVLLVLLLLAALAFVSLMRAFFRLANGLGAQIANLEENAARLSGVLEQMASGVLVVDADGRVVLVNRAFEQLNGVSRDRVIGRSYKEAVRSMDLARLVERVFRRREPAHDELRWTFPRERILDVHAVPFRRGTTGALVGVVAVLHDITEIRRLEQVRREFVANVSHELKTPVTSLKGFAETLLDGAMYDEKTCRAFLEIIYEESERLSRLIQDLLQLSQIENRQITLRKGLLSARDEVADVVRLVAHTAEAKRQTVENRVPEGLRVYADRDRLRQILLNLLNNAIAYTPPGGRITLTGGEDADSTWLTVRDTGPGIPREHLDRIFERFYRVDKDRSRRSGGTGLGLAIVKHLVDAHGGRIEVKSKPGKGSAFTVHLPKPEGTEGETGDR</sequence>
<evidence type="ECO:0000256" key="8">
    <source>
        <dbReference type="ARBA" id="ARBA00022777"/>
    </source>
</evidence>
<dbReference type="PRINTS" id="PR00344">
    <property type="entry name" value="BCTRLSENSOR"/>
</dbReference>
<evidence type="ECO:0000256" key="1">
    <source>
        <dbReference type="ARBA" id="ARBA00000085"/>
    </source>
</evidence>
<dbReference type="AlphaFoldDB" id="A0A8J3F8I6"/>
<dbReference type="EC" id="2.7.13.3" evidence="3"/>
<dbReference type="InterPro" id="IPR005467">
    <property type="entry name" value="His_kinase_dom"/>
</dbReference>
<gene>
    <name evidence="16" type="ORF">GCM10007043_03510</name>
</gene>
<dbReference type="InterPro" id="IPR003594">
    <property type="entry name" value="HATPase_dom"/>
</dbReference>
<dbReference type="SMART" id="SM00091">
    <property type="entry name" value="PAS"/>
    <property type="match status" value="1"/>
</dbReference>
<dbReference type="GO" id="GO:0016036">
    <property type="term" value="P:cellular response to phosphate starvation"/>
    <property type="evidence" value="ECO:0007669"/>
    <property type="project" value="TreeGrafter"/>
</dbReference>
<dbReference type="SUPFAM" id="SSF47384">
    <property type="entry name" value="Homodimeric domain of signal transducing histidine kinase"/>
    <property type="match status" value="1"/>
</dbReference>
<keyword evidence="10" id="KW-0902">Two-component regulatory system</keyword>
<evidence type="ECO:0000256" key="5">
    <source>
        <dbReference type="ARBA" id="ARBA00022553"/>
    </source>
</evidence>
<keyword evidence="4" id="KW-1003">Cell membrane</keyword>
<reference evidence="16" key="2">
    <citation type="submission" date="2020-09" db="EMBL/GenBank/DDBJ databases">
        <authorList>
            <person name="Sun Q."/>
            <person name="Ohkuma M."/>
        </authorList>
    </citation>
    <scope>NUCLEOTIDE SEQUENCE</scope>
    <source>
        <strain evidence="16">JCM 14719</strain>
    </source>
</reference>
<evidence type="ECO:0000256" key="4">
    <source>
        <dbReference type="ARBA" id="ARBA00022475"/>
    </source>
</evidence>
<evidence type="ECO:0000256" key="11">
    <source>
        <dbReference type="ARBA" id="ARBA00023136"/>
    </source>
</evidence>